<evidence type="ECO:0000313" key="1">
    <source>
        <dbReference type="EMBL" id="PJC68962.1"/>
    </source>
</evidence>
<accession>A0A2M8G7A4</accession>
<gene>
    <name evidence="1" type="ORF">CO015_02090</name>
</gene>
<protein>
    <submittedName>
        <fullName evidence="1">DUF72 domain-containing protein</fullName>
    </submittedName>
</protein>
<dbReference type="EMBL" id="PFQS01000041">
    <property type="protein sequence ID" value="PJC68962.1"/>
    <property type="molecule type" value="Genomic_DNA"/>
</dbReference>
<dbReference type="InterPro" id="IPR002763">
    <property type="entry name" value="DUF72"/>
</dbReference>
<dbReference type="PANTHER" id="PTHR30348:SF4">
    <property type="entry name" value="DUF72 DOMAIN-CONTAINING PROTEIN"/>
    <property type="match status" value="1"/>
</dbReference>
<dbReference type="PANTHER" id="PTHR30348">
    <property type="entry name" value="UNCHARACTERIZED PROTEIN YECE"/>
    <property type="match status" value="1"/>
</dbReference>
<name>A0A2M8G7A4_UNCKA</name>
<comment type="caution">
    <text evidence="1">The sequence shown here is derived from an EMBL/GenBank/DDBJ whole genome shotgun (WGS) entry which is preliminary data.</text>
</comment>
<evidence type="ECO:0000313" key="2">
    <source>
        <dbReference type="Proteomes" id="UP000229438"/>
    </source>
</evidence>
<sequence>MDNPNLHIGTSGWDYKPWRGVFYPAKLVTIPLAFYSQSFATVEINSSFYHLPTRQTVESWGKSVPSGFIFAVKVSRLITHLKKLMNVQKEAGQLLEHLGLLGKKLGPFLFQLPPYWKGDAERLRNFVKGLPTQQRYVFEFRHPSWYNIKIYRILEKYQAALCIHDHRDGASPQRLTTDLAYVRLHGPQGQYQGKYTEANLLAWAEKISGWMKDKIKVYAYFNNDQNGFAIENANRLIQLTKKQTVKP</sequence>
<dbReference type="SUPFAM" id="SSF117396">
    <property type="entry name" value="TM1631-like"/>
    <property type="match status" value="1"/>
</dbReference>
<reference evidence="2" key="1">
    <citation type="submission" date="2017-09" db="EMBL/GenBank/DDBJ databases">
        <title>Depth-based differentiation of microbial function through sediment-hosted aquifers and enrichment of novel symbionts in the deep terrestrial subsurface.</title>
        <authorList>
            <person name="Probst A.J."/>
            <person name="Ladd B."/>
            <person name="Jarett J.K."/>
            <person name="Geller-Mcgrath D.E."/>
            <person name="Sieber C.M.K."/>
            <person name="Emerson J.B."/>
            <person name="Anantharaman K."/>
            <person name="Thomas B.C."/>
            <person name="Malmstrom R."/>
            <person name="Stieglmeier M."/>
            <person name="Klingl A."/>
            <person name="Woyke T."/>
            <person name="Ryan C.M."/>
            <person name="Banfield J.F."/>
        </authorList>
    </citation>
    <scope>NUCLEOTIDE SEQUENCE [LARGE SCALE GENOMIC DNA]</scope>
</reference>
<dbReference type="Proteomes" id="UP000229438">
    <property type="component" value="Unassembled WGS sequence"/>
</dbReference>
<dbReference type="InterPro" id="IPR036520">
    <property type="entry name" value="UPF0759_sf"/>
</dbReference>
<proteinExistence type="predicted"/>
<dbReference type="Pfam" id="PF01904">
    <property type="entry name" value="DUF72"/>
    <property type="match status" value="1"/>
</dbReference>
<dbReference type="AlphaFoldDB" id="A0A2M8G7A4"/>
<organism evidence="1 2">
    <name type="scientific">candidate division WWE3 bacterium CG_4_8_14_3_um_filter_42_11</name>
    <dbReference type="NCBI Taxonomy" id="1975076"/>
    <lineage>
        <taxon>Bacteria</taxon>
        <taxon>Katanobacteria</taxon>
    </lineage>
</organism>
<dbReference type="Gene3D" id="3.20.20.410">
    <property type="entry name" value="Protein of unknown function UPF0759"/>
    <property type="match status" value="1"/>
</dbReference>